<dbReference type="EMBL" id="SMOL01000402">
    <property type="protein sequence ID" value="KAB2615520.1"/>
    <property type="molecule type" value="Genomic_DNA"/>
</dbReference>
<dbReference type="Proteomes" id="UP000327157">
    <property type="component" value="Chromosome 3"/>
</dbReference>
<evidence type="ECO:0000256" key="1">
    <source>
        <dbReference type="SAM" id="MobiDB-lite"/>
    </source>
</evidence>
<reference evidence="2 3" key="1">
    <citation type="submission" date="2019-09" db="EMBL/GenBank/DDBJ databases">
        <authorList>
            <person name="Ou C."/>
        </authorList>
    </citation>
    <scope>NUCLEOTIDE SEQUENCE [LARGE SCALE GENOMIC DNA]</scope>
    <source>
        <strain evidence="2">S2</strain>
        <tissue evidence="2">Leaf</tissue>
    </source>
</reference>
<comment type="caution">
    <text evidence="2">The sequence shown here is derived from an EMBL/GenBank/DDBJ whole genome shotgun (WGS) entry which is preliminary data.</text>
</comment>
<evidence type="ECO:0000313" key="3">
    <source>
        <dbReference type="Proteomes" id="UP000327157"/>
    </source>
</evidence>
<keyword evidence="3" id="KW-1185">Reference proteome</keyword>
<gene>
    <name evidence="2" type="ORF">D8674_022108</name>
</gene>
<evidence type="ECO:0000313" key="2">
    <source>
        <dbReference type="EMBL" id="KAB2615520.1"/>
    </source>
</evidence>
<organism evidence="2 3">
    <name type="scientific">Pyrus ussuriensis x Pyrus communis</name>
    <dbReference type="NCBI Taxonomy" id="2448454"/>
    <lineage>
        <taxon>Eukaryota</taxon>
        <taxon>Viridiplantae</taxon>
        <taxon>Streptophyta</taxon>
        <taxon>Embryophyta</taxon>
        <taxon>Tracheophyta</taxon>
        <taxon>Spermatophyta</taxon>
        <taxon>Magnoliopsida</taxon>
        <taxon>eudicotyledons</taxon>
        <taxon>Gunneridae</taxon>
        <taxon>Pentapetalae</taxon>
        <taxon>rosids</taxon>
        <taxon>fabids</taxon>
        <taxon>Rosales</taxon>
        <taxon>Rosaceae</taxon>
        <taxon>Amygdaloideae</taxon>
        <taxon>Maleae</taxon>
        <taxon>Pyrus</taxon>
    </lineage>
</organism>
<sequence length="267" mass="31235">MKYLIDQKNQNIVVIWKQNITALASLTSSVTLLVSARRAHRHPPKKSTQGPCRQLKTAKVTEVTNGRITIGYDERHQITPMSKQHSALVHDIGHIVRTFCPIRWRSWKVMPEEVKNTVCNHFLQWKNDLHQYFEQFDDLQVILEEGCSKEFEDREDSWVWLCDHFQEPGYMINWEEKTLLHHSGSRPFSYRMDGRWKGSKLLEIDTFADIYPIVPPEYVSLVFLHHRPQSPSTPSIHNNQARRSLTQSPTLPLTNSKITKHLRTTCL</sequence>
<feature type="region of interest" description="Disordered" evidence="1">
    <location>
        <begin position="231"/>
        <end position="252"/>
    </location>
</feature>
<dbReference type="OrthoDB" id="1921870at2759"/>
<dbReference type="AlphaFoldDB" id="A0A5N5GQN6"/>
<name>A0A5N5GQN6_9ROSA</name>
<accession>A0A5N5GQN6</accession>
<reference evidence="2 3" key="3">
    <citation type="submission" date="2019-11" db="EMBL/GenBank/DDBJ databases">
        <title>A de novo genome assembly of a pear dwarfing rootstock.</title>
        <authorList>
            <person name="Wang F."/>
            <person name="Wang J."/>
            <person name="Li S."/>
            <person name="Zhang Y."/>
            <person name="Fang M."/>
            <person name="Ma L."/>
            <person name="Zhao Y."/>
            <person name="Jiang S."/>
        </authorList>
    </citation>
    <scope>NUCLEOTIDE SEQUENCE [LARGE SCALE GENOMIC DNA]</scope>
    <source>
        <strain evidence="2">S2</strain>
        <tissue evidence="2">Leaf</tissue>
    </source>
</reference>
<reference evidence="3" key="2">
    <citation type="submission" date="2019-10" db="EMBL/GenBank/DDBJ databases">
        <title>A de novo genome assembly of a pear dwarfing rootstock.</title>
        <authorList>
            <person name="Wang F."/>
            <person name="Wang J."/>
            <person name="Li S."/>
            <person name="Zhang Y."/>
            <person name="Fang M."/>
            <person name="Ma L."/>
            <person name="Zhao Y."/>
            <person name="Jiang S."/>
        </authorList>
    </citation>
    <scope>NUCLEOTIDE SEQUENCE [LARGE SCALE GENOMIC DNA]</scope>
</reference>
<proteinExistence type="predicted"/>
<protein>
    <submittedName>
        <fullName evidence="2">Uncharacterized protein</fullName>
    </submittedName>
</protein>